<evidence type="ECO:0000313" key="1">
    <source>
        <dbReference type="EMBL" id="QIS14049.1"/>
    </source>
</evidence>
<dbReference type="RefSeq" id="WP_167476506.1">
    <property type="nucleotide sequence ID" value="NZ_CP046172.1"/>
</dbReference>
<proteinExistence type="predicted"/>
<keyword evidence="2" id="KW-1185">Reference proteome</keyword>
<dbReference type="EMBL" id="CP046172">
    <property type="protein sequence ID" value="QIS14049.1"/>
    <property type="molecule type" value="Genomic_DNA"/>
</dbReference>
<protein>
    <submittedName>
        <fullName evidence="1">Uncharacterized protein</fullName>
    </submittedName>
</protein>
<dbReference type="KEGG" id="nah:F5544_31035"/>
<organism evidence="1 2">
    <name type="scientific">Nocardia arthritidis</name>
    <dbReference type="NCBI Taxonomy" id="228602"/>
    <lineage>
        <taxon>Bacteria</taxon>
        <taxon>Bacillati</taxon>
        <taxon>Actinomycetota</taxon>
        <taxon>Actinomycetes</taxon>
        <taxon>Mycobacteriales</taxon>
        <taxon>Nocardiaceae</taxon>
        <taxon>Nocardia</taxon>
    </lineage>
</organism>
<gene>
    <name evidence="1" type="ORF">F5544_31035</name>
</gene>
<name>A0A6G9YLA5_9NOCA</name>
<dbReference type="Proteomes" id="UP000503540">
    <property type="component" value="Chromosome"/>
</dbReference>
<accession>A0A6G9YLA5</accession>
<reference evidence="1 2" key="1">
    <citation type="journal article" date="2019" name="ACS Chem. Biol.">
        <title>Identification and Mobilization of a Cryptic Antibiotic Biosynthesis Gene Locus from a Human-Pathogenic Nocardia Isolate.</title>
        <authorList>
            <person name="Herisse M."/>
            <person name="Ishida K."/>
            <person name="Porter J.L."/>
            <person name="Howden B."/>
            <person name="Hertweck C."/>
            <person name="Stinear T.P."/>
            <person name="Pidot S.J."/>
        </authorList>
    </citation>
    <scope>NUCLEOTIDE SEQUENCE [LARGE SCALE GENOMIC DNA]</scope>
    <source>
        <strain evidence="1 2">AUSMDU00012717</strain>
    </source>
</reference>
<sequence>MNSLIVPMELEVLVVNDRVRETVPFQRWRANFRSLDDNLSPEPEPFTNNEDMTDPAADGVYLQWQLPHALRRGQHDPASGKTTFPLVPNRWLVLRYSGPQNSRTATAWVVESDFVTDDSQEGTSAFLNPYKQSRSSVHIGRKVPAASWSEGAPRDLFLTAAGAGLLTFTAYQPYNENVFSLHDPLDDVADSDTLSYQVIGWYSATGADPLADGADPATLGWVPVASGQGSPTRSLYAGTALGVAWDRAGAVPDSDRPTSDTGIEVAVGNSSIDALTALIEMKTGDTEAASLLDAIQYGLLDTGQDGAEAIDQAVHRAWFGPSNGGYTWEITATTQTAAQTPAPVPDWLTTLITDQAAHDDLVRQLADMRWRLYCLWWIDQRDDIPEDLLDPDDFDTQLDPDTDGTLAQRIRQLVADLVARRDTRGQHPHRIPWGATPDELATAAAGYAADHGLPAGLALRRVPLPEFYQANDPVVLLNGVKTPPAPDLSAPLPCRGNNDLVSGIDLGHGIVAPPDSVPRPPQNALPNGFDGNGLFNEFWLLDQAQLAGTLAGATADPAAKVIGTLPAYGAVAWRQPWSPLYLIYQLRYYPIPYQSDGQRHWDFDGAYYDWNGTGAPDDYEVYTGRIYLTPHATFNLASRLRHYIDTHPDADPATRTELTTLADQIATWDLLSQALDGLDQRIARRDPAPNVNPASIQPDQKTVVDLIGGKFQHVPILGTTPKRSWPKSTFPQVRAGQFSFIELAVVDRFGQAINPINSDNYVQRELVLPEDLRPKITVEDLEPKRFVELPRVCTSRPACASTTSTPATTAQWSISAPVPIRSALGCCPTTSTTAWPATARPAPRWVNCA</sequence>
<dbReference type="AlphaFoldDB" id="A0A6G9YLA5"/>
<evidence type="ECO:0000313" key="2">
    <source>
        <dbReference type="Proteomes" id="UP000503540"/>
    </source>
</evidence>